<dbReference type="PROSITE" id="PS00012">
    <property type="entry name" value="PHOSPHOPANTETHEINE"/>
    <property type="match status" value="1"/>
</dbReference>
<evidence type="ECO:0000256" key="1">
    <source>
        <dbReference type="ARBA" id="ARBA00022450"/>
    </source>
</evidence>
<dbReference type="InterPro" id="IPR014043">
    <property type="entry name" value="Acyl_transferase_dom"/>
</dbReference>
<dbReference type="SUPFAM" id="SSF47336">
    <property type="entry name" value="ACP-like"/>
    <property type="match status" value="1"/>
</dbReference>
<dbReference type="InterPro" id="IPR020806">
    <property type="entry name" value="PKS_PP-bd"/>
</dbReference>
<evidence type="ECO:0000259" key="6">
    <source>
        <dbReference type="PROSITE" id="PS52004"/>
    </source>
</evidence>
<dbReference type="SMART" id="SM00822">
    <property type="entry name" value="PKS_KR"/>
    <property type="match status" value="1"/>
</dbReference>
<feature type="non-terminal residue" evidence="7">
    <location>
        <position position="1079"/>
    </location>
</feature>
<evidence type="ECO:0000256" key="2">
    <source>
        <dbReference type="ARBA" id="ARBA00022553"/>
    </source>
</evidence>
<dbReference type="InterPro" id="IPR050091">
    <property type="entry name" value="PKS_NRPS_Biosynth_Enz"/>
</dbReference>
<protein>
    <submittedName>
        <fullName evidence="7">Type I polyketide synthase</fullName>
    </submittedName>
</protein>
<feature type="domain" description="Ketosynthase family 3 (KS3)" evidence="6">
    <location>
        <begin position="456"/>
        <end position="882"/>
    </location>
</feature>
<keyword evidence="1" id="KW-0596">Phosphopantetheine</keyword>
<dbReference type="InterPro" id="IPR014030">
    <property type="entry name" value="Ketoacyl_synth_N"/>
</dbReference>
<dbReference type="Pfam" id="PF16197">
    <property type="entry name" value="KAsynt_C_assoc"/>
    <property type="match status" value="1"/>
</dbReference>
<feature type="region of interest" description="Disordered" evidence="4">
    <location>
        <begin position="307"/>
        <end position="336"/>
    </location>
</feature>
<dbReference type="PROSITE" id="PS50075">
    <property type="entry name" value="CARRIER"/>
    <property type="match status" value="1"/>
</dbReference>
<evidence type="ECO:0000259" key="5">
    <source>
        <dbReference type="PROSITE" id="PS50075"/>
    </source>
</evidence>
<name>A0ABT0K3Y1_9ACTN</name>
<dbReference type="PROSITE" id="PS52004">
    <property type="entry name" value="KS3_2"/>
    <property type="match status" value="1"/>
</dbReference>
<dbReference type="InterPro" id="IPR001227">
    <property type="entry name" value="Ac_transferase_dom_sf"/>
</dbReference>
<dbReference type="InterPro" id="IPR016039">
    <property type="entry name" value="Thiolase-like"/>
</dbReference>
<dbReference type="Pfam" id="PF00698">
    <property type="entry name" value="Acyl_transf_1"/>
    <property type="match status" value="1"/>
</dbReference>
<dbReference type="InterPro" id="IPR020841">
    <property type="entry name" value="PKS_Beta-ketoAc_synthase_dom"/>
</dbReference>
<dbReference type="Gene3D" id="1.10.1200.10">
    <property type="entry name" value="ACP-like"/>
    <property type="match status" value="1"/>
</dbReference>
<dbReference type="SUPFAM" id="SSF52151">
    <property type="entry name" value="FabD/lysophospholipase-like"/>
    <property type="match status" value="1"/>
</dbReference>
<dbReference type="Gene3D" id="3.40.50.720">
    <property type="entry name" value="NAD(P)-binding Rossmann-like Domain"/>
    <property type="match status" value="1"/>
</dbReference>
<keyword evidence="2" id="KW-0597">Phosphoprotein</keyword>
<dbReference type="SMART" id="SM01294">
    <property type="entry name" value="PKS_PP_betabranch"/>
    <property type="match status" value="1"/>
</dbReference>
<dbReference type="InterPro" id="IPR018201">
    <property type="entry name" value="Ketoacyl_synth_AS"/>
</dbReference>
<comment type="caution">
    <text evidence="7">The sequence shown here is derived from an EMBL/GenBank/DDBJ whole genome shotgun (WGS) entry which is preliminary data.</text>
</comment>
<reference evidence="7 8" key="1">
    <citation type="submission" date="2022-04" db="EMBL/GenBank/DDBJ databases">
        <title>Genome diversity in the genus Frankia.</title>
        <authorList>
            <person name="Carlos-Shanley C."/>
            <person name="Hahn D."/>
        </authorList>
    </citation>
    <scope>NUCLEOTIDE SEQUENCE [LARGE SCALE GENOMIC DNA]</scope>
    <source>
        <strain evidence="7 8">Ag45/Mut15</strain>
    </source>
</reference>
<dbReference type="Pfam" id="PF02801">
    <property type="entry name" value="Ketoacyl-synt_C"/>
    <property type="match status" value="1"/>
</dbReference>
<feature type="domain" description="Carrier" evidence="5">
    <location>
        <begin position="352"/>
        <end position="427"/>
    </location>
</feature>
<dbReference type="InterPro" id="IPR057326">
    <property type="entry name" value="KR_dom"/>
</dbReference>
<dbReference type="InterPro" id="IPR016035">
    <property type="entry name" value="Acyl_Trfase/lysoPLipase"/>
</dbReference>
<dbReference type="CDD" id="cd08952">
    <property type="entry name" value="KR_1_SDR_x"/>
    <property type="match status" value="1"/>
</dbReference>
<evidence type="ECO:0000313" key="8">
    <source>
        <dbReference type="Proteomes" id="UP001201873"/>
    </source>
</evidence>
<dbReference type="PROSITE" id="PS00606">
    <property type="entry name" value="KS3_1"/>
    <property type="match status" value="1"/>
</dbReference>
<dbReference type="PANTHER" id="PTHR43775">
    <property type="entry name" value="FATTY ACID SYNTHASE"/>
    <property type="match status" value="1"/>
</dbReference>
<dbReference type="Gene3D" id="3.40.47.10">
    <property type="match status" value="1"/>
</dbReference>
<dbReference type="InterPro" id="IPR032821">
    <property type="entry name" value="PKS_assoc"/>
</dbReference>
<dbReference type="Pfam" id="PF08659">
    <property type="entry name" value="KR"/>
    <property type="match status" value="1"/>
</dbReference>
<dbReference type="CDD" id="cd00833">
    <property type="entry name" value="PKS"/>
    <property type="match status" value="1"/>
</dbReference>
<dbReference type="Pfam" id="PF00550">
    <property type="entry name" value="PP-binding"/>
    <property type="match status" value="1"/>
</dbReference>
<evidence type="ECO:0000256" key="4">
    <source>
        <dbReference type="SAM" id="MobiDB-lite"/>
    </source>
</evidence>
<organism evidence="7 8">
    <name type="scientific">Frankia umida</name>
    <dbReference type="NCBI Taxonomy" id="573489"/>
    <lineage>
        <taxon>Bacteria</taxon>
        <taxon>Bacillati</taxon>
        <taxon>Actinomycetota</taxon>
        <taxon>Actinomycetes</taxon>
        <taxon>Frankiales</taxon>
        <taxon>Frankiaceae</taxon>
        <taxon>Frankia</taxon>
    </lineage>
</organism>
<sequence>MLATVLAGGFGAEDQLAIRPTGVFGRRLSSVPEAGREPGAGRPAWTPHGTVLVTGGLGALGAHTARWLAGAGAEHLVLTGRRGSATPGTAELVAELAALGACVTVAACDVADRAAVANLLETLAAQGDSPNAVVHAAGVERTTALAELSPAELAEVTAAKIAGATHLDALLDHDALEVNVSFSSVAGVWGSGGQGAYAAANAFLDALAQRRRDRGGRASSVAWGPWAGGGMLAAAGASRADDLRRRGLPQMPPDAAITALADVLSGVPASVAVADVRWDRFAPAFTAMRPGPLIEDLPEVRRVLAGQRDDHFTGRPDPVGQPAGDPAGRSAPAAQPSISQELTALAASDRPAAVLDLVRAETALVLGHVSAAAIDPARAFRDLGFDSLTAVDLRNRLCARTGLPLPTTVVFDVPTPQELAAHVLALALGGTALAEEQVRLQLMAAGTDAGAAGGAGEPIAIVAMSCRLPGDVTSPEQLWDLVAAGTDAISGFPVDRGWDVEGLYDPDPRAPGKSYVRTGGFLHDAHQFDADFFGISPREALAMDPQQRLLLESTWEVFERAGIDPATVRGSQTGTFVGLAGQDYGTRVGVAEAGLEGHLLTGTAGSVASGRLAYTFGLEGPAVTVDTACSSSLVALHLAVRALRSGECSLAVVGGATVMSTPQAFVEFSRQRGLAPDGRCKPFAAAADGTGWAEGVGVLLVERLSDARRLGHPVWAVVRGSAVNSDGASNGLTAPNGPSQQRVIVRALADARLGAGEVDVVEAHGTGTTLGDPIEAQALLATYGQGRDADRPLWVGSVKSNIGHTAGLSGLAGVIRTVMAMRHGTVPRTLHLDEPTPHVDWSAGTVRLLSETVPWPAGQRPRRAGVSSFGMSGTNVHVILEENQDSGTVSTTGVAAADSTADDTGGTGVFPWVVSGRDAAGLSAQAGRLSAFVSGRPELGLGDVGFSLVTGRSVFAHRAVVVANDRAGLLAGLGALSREESAAGVVSGVAVAGAKPVFVFPGQGSQWVGMAVELSASFPVFRERLVECAAALEPFVDWSLMEVLHGVEGAPGLGRVEVVQPVLWAVMVALAGLWGSFGV</sequence>
<keyword evidence="3" id="KW-0808">Transferase</keyword>
<evidence type="ECO:0000313" key="7">
    <source>
        <dbReference type="EMBL" id="MCK9878436.1"/>
    </source>
</evidence>
<dbReference type="InterPro" id="IPR009081">
    <property type="entry name" value="PP-bd_ACP"/>
</dbReference>
<dbReference type="InterPro" id="IPR013968">
    <property type="entry name" value="PKS_KR"/>
</dbReference>
<dbReference type="SUPFAM" id="SSF53901">
    <property type="entry name" value="Thiolase-like"/>
    <property type="match status" value="1"/>
</dbReference>
<dbReference type="Pfam" id="PF00109">
    <property type="entry name" value="ketoacyl-synt"/>
    <property type="match status" value="1"/>
</dbReference>
<dbReference type="Proteomes" id="UP001201873">
    <property type="component" value="Unassembled WGS sequence"/>
</dbReference>
<dbReference type="SMART" id="SM00823">
    <property type="entry name" value="PKS_PP"/>
    <property type="match status" value="1"/>
</dbReference>
<dbReference type="InterPro" id="IPR036736">
    <property type="entry name" value="ACP-like_sf"/>
</dbReference>
<proteinExistence type="predicted"/>
<keyword evidence="8" id="KW-1185">Reference proteome</keyword>
<dbReference type="InterPro" id="IPR036291">
    <property type="entry name" value="NAD(P)-bd_dom_sf"/>
</dbReference>
<gene>
    <name evidence="7" type="ORF">MXD59_22125</name>
</gene>
<dbReference type="Gene3D" id="3.40.366.10">
    <property type="entry name" value="Malonyl-Coenzyme A Acyl Carrier Protein, domain 2"/>
    <property type="match status" value="1"/>
</dbReference>
<dbReference type="InterPro" id="IPR014031">
    <property type="entry name" value="Ketoacyl_synth_C"/>
</dbReference>
<dbReference type="SMART" id="SM00825">
    <property type="entry name" value="PKS_KS"/>
    <property type="match status" value="1"/>
</dbReference>
<dbReference type="SUPFAM" id="SSF51735">
    <property type="entry name" value="NAD(P)-binding Rossmann-fold domains"/>
    <property type="match status" value="1"/>
</dbReference>
<dbReference type="PANTHER" id="PTHR43775:SF51">
    <property type="entry name" value="INACTIVE PHENOLPHTHIOCEROL SYNTHESIS POLYKETIDE SYNTHASE TYPE I PKS1-RELATED"/>
    <property type="match status" value="1"/>
</dbReference>
<dbReference type="InterPro" id="IPR006162">
    <property type="entry name" value="Ppantetheine_attach_site"/>
</dbReference>
<evidence type="ECO:0000256" key="3">
    <source>
        <dbReference type="ARBA" id="ARBA00022679"/>
    </source>
</evidence>
<dbReference type="EMBL" id="JALKFT010000034">
    <property type="protein sequence ID" value="MCK9878436.1"/>
    <property type="molecule type" value="Genomic_DNA"/>
</dbReference>
<accession>A0ABT0K3Y1</accession>